<evidence type="ECO:0000313" key="4">
    <source>
        <dbReference type="Proteomes" id="UP000236655"/>
    </source>
</evidence>
<name>A0A2I7N316_9NEIS</name>
<dbReference type="InterPro" id="IPR023214">
    <property type="entry name" value="HAD_sf"/>
</dbReference>
<keyword evidence="1 2" id="KW-0732">Signal</keyword>
<reference evidence="4" key="1">
    <citation type="submission" date="2017-11" db="EMBL/GenBank/DDBJ databases">
        <authorList>
            <person name="Chan K.G."/>
            <person name="Lee L.S."/>
        </authorList>
    </citation>
    <scope>NUCLEOTIDE SEQUENCE [LARGE SCALE GENOMIC DNA]</scope>
    <source>
        <strain evidence="4">DSM 100970</strain>
    </source>
</reference>
<feature type="signal peptide" evidence="2">
    <location>
        <begin position="1"/>
        <end position="18"/>
    </location>
</feature>
<dbReference type="EMBL" id="CP024847">
    <property type="protein sequence ID" value="AUR50857.1"/>
    <property type="molecule type" value="Genomic_DNA"/>
</dbReference>
<evidence type="ECO:0000313" key="3">
    <source>
        <dbReference type="EMBL" id="AUR50857.1"/>
    </source>
</evidence>
<dbReference type="GO" id="GO:0016787">
    <property type="term" value="F:hydrolase activity"/>
    <property type="evidence" value="ECO:0007669"/>
    <property type="project" value="UniProtKB-KW"/>
</dbReference>
<dbReference type="RefSeq" id="WP_102950157.1">
    <property type="nucleotide sequence ID" value="NZ_CP024847.1"/>
</dbReference>
<sequence>MKKILTSLFILSSINCYADNICSPEAKQQDIKQAVKWYRDSAEKKALYNQTFLIGTNYVSEWVKSNHPKAKSWGVVLDIDETTLDNSWYFRECGELASNESDFSHYVANPMKSTALPGVAKFTQLVHDLGGYVSFVSNRDGSFKDETGSVLDTTTQNLKHEKIYFDQVVLANRRDSKTPSNKNPRFNAINTGNYDATQMVWSNKLPAHKVIAYFGDNIQDFPKFKQGSANSLDENSSEFSIFGKGYFILPNPMYGSWEANQYN</sequence>
<dbReference type="Proteomes" id="UP000236655">
    <property type="component" value="Chromosome"/>
</dbReference>
<dbReference type="Pfam" id="PF03767">
    <property type="entry name" value="Acid_phosphat_B"/>
    <property type="match status" value="1"/>
</dbReference>
<protein>
    <submittedName>
        <fullName evidence="3">HAD family hydrolase</fullName>
    </submittedName>
</protein>
<accession>A0A2I7N316</accession>
<dbReference type="KEGG" id="nba:CUN60_00590"/>
<organism evidence="3 4">
    <name type="scientific">Aquella oligotrophica</name>
    <dbReference type="NCBI Taxonomy" id="2067065"/>
    <lineage>
        <taxon>Bacteria</taxon>
        <taxon>Pseudomonadati</taxon>
        <taxon>Pseudomonadota</taxon>
        <taxon>Betaproteobacteria</taxon>
        <taxon>Neisseriales</taxon>
        <taxon>Neisseriaceae</taxon>
        <taxon>Aquella</taxon>
    </lineage>
</organism>
<keyword evidence="3" id="KW-0378">Hydrolase</keyword>
<dbReference type="AlphaFoldDB" id="A0A2I7N316"/>
<evidence type="ECO:0000256" key="2">
    <source>
        <dbReference type="SAM" id="SignalP"/>
    </source>
</evidence>
<proteinExistence type="predicted"/>
<evidence type="ECO:0000256" key="1">
    <source>
        <dbReference type="ARBA" id="ARBA00022729"/>
    </source>
</evidence>
<keyword evidence="4" id="KW-1185">Reference proteome</keyword>
<dbReference type="OrthoDB" id="395856at2"/>
<dbReference type="Gene3D" id="3.40.50.1000">
    <property type="entry name" value="HAD superfamily/HAD-like"/>
    <property type="match status" value="1"/>
</dbReference>
<dbReference type="InterPro" id="IPR005519">
    <property type="entry name" value="Acid_phosphat_B-like"/>
</dbReference>
<dbReference type="InterPro" id="IPR036412">
    <property type="entry name" value="HAD-like_sf"/>
</dbReference>
<feature type="chain" id="PRO_5014432707" evidence="2">
    <location>
        <begin position="19"/>
        <end position="263"/>
    </location>
</feature>
<gene>
    <name evidence="3" type="ORF">CUN60_00590</name>
</gene>
<dbReference type="SUPFAM" id="SSF56784">
    <property type="entry name" value="HAD-like"/>
    <property type="match status" value="1"/>
</dbReference>